<feature type="transmembrane region" description="Helical" evidence="1">
    <location>
        <begin position="159"/>
        <end position="184"/>
    </location>
</feature>
<reference evidence="2 3" key="1">
    <citation type="submission" date="2019-06" db="EMBL/GenBank/DDBJ databases">
        <title>Sequencing the genomes of 1000 actinobacteria strains.</title>
        <authorList>
            <person name="Klenk H.-P."/>
        </authorList>
    </citation>
    <scope>NUCLEOTIDE SEQUENCE [LARGE SCALE GENOMIC DNA]</scope>
    <source>
        <strain evidence="2 3">DSM 19828</strain>
    </source>
</reference>
<organism evidence="2 3">
    <name type="scientific">Yimella lutea</name>
    <dbReference type="NCBI Taxonomy" id="587872"/>
    <lineage>
        <taxon>Bacteria</taxon>
        <taxon>Bacillati</taxon>
        <taxon>Actinomycetota</taxon>
        <taxon>Actinomycetes</taxon>
        <taxon>Micrococcales</taxon>
        <taxon>Dermacoccaceae</taxon>
        <taxon>Yimella</taxon>
    </lineage>
</organism>
<dbReference type="OrthoDB" id="3819831at2"/>
<feature type="transmembrane region" description="Helical" evidence="1">
    <location>
        <begin position="231"/>
        <end position="251"/>
    </location>
</feature>
<dbReference type="AlphaFoldDB" id="A0A542EJD8"/>
<keyword evidence="1" id="KW-1133">Transmembrane helix</keyword>
<comment type="caution">
    <text evidence="2">The sequence shown here is derived from an EMBL/GenBank/DDBJ whole genome shotgun (WGS) entry which is preliminary data.</text>
</comment>
<evidence type="ECO:0000313" key="2">
    <source>
        <dbReference type="EMBL" id="TQJ15458.1"/>
    </source>
</evidence>
<sequence length="322" mass="34721">MTRLIKAEFRRAFARGITKGVLLLALLFAGFTIFAMRQQVSNMPTQAEVQQTFRFAHDDWAKNHQRYEKDCLASTPESERNNAPTDFCDFPEPKLSDFVGQNGTLGGVLKQGTSGLLMVAALAALVLGASLACAEFASGSMMTWLTFEPQRIPVYASKVLVATLMGLLPVLVLVAIAGPGFWLAGSSGELEFAAGEQSTYLATLGRLFGVGVFCSLVGTALGFVLRHTTAVLGFAAVWLIAVELIGGNSIADARRWTIGTALSAFVDHGKEWETYPPCYSGGADCRPVIHWLGFWPATSYLLVVAVVGFLIGLVTFRRRDVG</sequence>
<name>A0A542EJD8_9MICO</name>
<dbReference type="GO" id="GO:0005886">
    <property type="term" value="C:plasma membrane"/>
    <property type="evidence" value="ECO:0007669"/>
    <property type="project" value="UniProtKB-SubCell"/>
</dbReference>
<evidence type="ECO:0000313" key="3">
    <source>
        <dbReference type="Proteomes" id="UP000320806"/>
    </source>
</evidence>
<feature type="transmembrane region" description="Helical" evidence="1">
    <location>
        <begin position="297"/>
        <end position="316"/>
    </location>
</feature>
<accession>A0A542EJD8</accession>
<feature type="transmembrane region" description="Helical" evidence="1">
    <location>
        <begin position="12"/>
        <end position="36"/>
    </location>
</feature>
<gene>
    <name evidence="2" type="ORF">FB459_3012</name>
</gene>
<dbReference type="GO" id="GO:0140359">
    <property type="term" value="F:ABC-type transporter activity"/>
    <property type="evidence" value="ECO:0007669"/>
    <property type="project" value="InterPro"/>
</dbReference>
<dbReference type="Proteomes" id="UP000320806">
    <property type="component" value="Unassembled WGS sequence"/>
</dbReference>
<feature type="transmembrane region" description="Helical" evidence="1">
    <location>
        <begin position="204"/>
        <end position="224"/>
    </location>
</feature>
<keyword evidence="1" id="KW-0812">Transmembrane</keyword>
<dbReference type="EMBL" id="VFMO01000001">
    <property type="protein sequence ID" value="TQJ15458.1"/>
    <property type="molecule type" value="Genomic_DNA"/>
</dbReference>
<keyword evidence="3" id="KW-1185">Reference proteome</keyword>
<feature type="transmembrane region" description="Helical" evidence="1">
    <location>
        <begin position="115"/>
        <end position="138"/>
    </location>
</feature>
<dbReference type="RefSeq" id="WP_141929019.1">
    <property type="nucleotide sequence ID" value="NZ_BAABCI010000013.1"/>
</dbReference>
<keyword evidence="1" id="KW-0472">Membrane</keyword>
<evidence type="ECO:0000256" key="1">
    <source>
        <dbReference type="SAM" id="Phobius"/>
    </source>
</evidence>
<protein>
    <submittedName>
        <fullName evidence="2">ABC-type transport system involved in multi-copper enzyme maturation permease subunit</fullName>
    </submittedName>
</protein>
<proteinExistence type="predicted"/>